<comment type="caution">
    <text evidence="2">The sequence shown here is derived from an EMBL/GenBank/DDBJ whole genome shotgun (WGS) entry which is preliminary data.</text>
</comment>
<dbReference type="InterPro" id="IPR050445">
    <property type="entry name" value="Bact_polysacc_biosynth/exp"/>
</dbReference>
<dbReference type="SUPFAM" id="SSF52540">
    <property type="entry name" value="P-loop containing nucleoside triphosphate hydrolases"/>
    <property type="match status" value="1"/>
</dbReference>
<dbReference type="InterPro" id="IPR027417">
    <property type="entry name" value="P-loop_NTPase"/>
</dbReference>
<sequence length="479" mass="51030">MNPMVRRRIEQIRQRWWVVVLVAGAAMLTAVPALLVAKPTYVGTSTLVLSSPGRNPVDDATMAVGYASLFNEPEMITRLRANRNIPDDVTFTGRTVAASPILVVEATATDPQVAQRTAANMAEAFRDDINSVRKTGYDKAIKNTQKQLDVLLSKPGPDGMINPLAPVVQQKLDSLRSDSTNQLQDLQLQAGVTMIAPNAMFEIALRAVGGLLLGVLASIGLAATSTRLTNSSDLMAKTGMQPLTEVPDGGSIELNRLREDRLRTLANIVSLQDLSKSMVIALTDARGARGARDLAESLARLSAQQGHRTVLVYADNDASQHAHGAGFNDALVNSALANSMLKDGAVDSLRVLGAGPVVADRYSLMSRDRISAVFDELRADADTIVVAAPSIAETIDAQSICAVADFTMVIVGRQSSRVADVTTAVDALADARAALLGLVLIEGRERTAPARSFWRRAGADESADPTSAGRAPMITWRSE</sequence>
<dbReference type="AlphaFoldDB" id="A0A1W9YX96"/>
<dbReference type="Proteomes" id="UP000192366">
    <property type="component" value="Unassembled WGS sequence"/>
</dbReference>
<dbReference type="GO" id="GO:0004713">
    <property type="term" value="F:protein tyrosine kinase activity"/>
    <property type="evidence" value="ECO:0007669"/>
    <property type="project" value="TreeGrafter"/>
</dbReference>
<dbReference type="PANTHER" id="PTHR32309:SF13">
    <property type="entry name" value="FERRIC ENTEROBACTIN TRANSPORT PROTEIN FEPE"/>
    <property type="match status" value="1"/>
</dbReference>
<organism evidence="2 3">
    <name type="scientific">Mycolicibacterium bacteremicum</name>
    <name type="common">Mycobacterium bacteremicum</name>
    <dbReference type="NCBI Taxonomy" id="564198"/>
    <lineage>
        <taxon>Bacteria</taxon>
        <taxon>Bacillati</taxon>
        <taxon>Actinomycetota</taxon>
        <taxon>Actinomycetes</taxon>
        <taxon>Mycobacteriales</taxon>
        <taxon>Mycobacteriaceae</taxon>
        <taxon>Mycolicibacterium</taxon>
    </lineage>
</organism>
<dbReference type="RefSeq" id="WP_083058356.1">
    <property type="nucleotide sequence ID" value="NZ_JACKVM010000016.1"/>
</dbReference>
<accession>A0A1W9YX96</accession>
<dbReference type="PANTHER" id="PTHR32309">
    <property type="entry name" value="TYROSINE-PROTEIN KINASE"/>
    <property type="match status" value="1"/>
</dbReference>
<dbReference type="STRING" id="564198.BST17_12685"/>
<dbReference type="Gene3D" id="3.40.50.300">
    <property type="entry name" value="P-loop containing nucleotide triphosphate hydrolases"/>
    <property type="match status" value="1"/>
</dbReference>
<protein>
    <recommendedName>
        <fullName evidence="4">Polysaccharide chain length determinant N-terminal domain-containing protein</fullName>
    </recommendedName>
</protein>
<evidence type="ECO:0000313" key="3">
    <source>
        <dbReference type="Proteomes" id="UP000192366"/>
    </source>
</evidence>
<evidence type="ECO:0008006" key="4">
    <source>
        <dbReference type="Google" id="ProtNLM"/>
    </source>
</evidence>
<dbReference type="EMBL" id="MVHJ01000009">
    <property type="protein sequence ID" value="ORA04562.1"/>
    <property type="molecule type" value="Genomic_DNA"/>
</dbReference>
<keyword evidence="3" id="KW-1185">Reference proteome</keyword>
<reference evidence="2 3" key="1">
    <citation type="submission" date="2017-02" db="EMBL/GenBank/DDBJ databases">
        <title>The new phylogeny of genus Mycobacterium.</title>
        <authorList>
            <person name="Tortoli E."/>
            <person name="Trovato A."/>
            <person name="Cirillo D.M."/>
        </authorList>
    </citation>
    <scope>NUCLEOTIDE SEQUENCE [LARGE SCALE GENOMIC DNA]</scope>
    <source>
        <strain evidence="2 3">DSM 45578</strain>
    </source>
</reference>
<dbReference type="GO" id="GO:0005886">
    <property type="term" value="C:plasma membrane"/>
    <property type="evidence" value="ECO:0007669"/>
    <property type="project" value="TreeGrafter"/>
</dbReference>
<feature type="region of interest" description="Disordered" evidence="1">
    <location>
        <begin position="457"/>
        <end position="479"/>
    </location>
</feature>
<dbReference type="OrthoDB" id="3570682at2"/>
<proteinExistence type="predicted"/>
<evidence type="ECO:0000256" key="1">
    <source>
        <dbReference type="SAM" id="MobiDB-lite"/>
    </source>
</evidence>
<evidence type="ECO:0000313" key="2">
    <source>
        <dbReference type="EMBL" id="ORA04562.1"/>
    </source>
</evidence>
<name>A0A1W9YX96_MYCBA</name>
<gene>
    <name evidence="2" type="ORF">BST17_12685</name>
</gene>